<gene>
    <name evidence="4" type="ORF">ACFFGX_18080</name>
</gene>
<dbReference type="Pfam" id="PF16220">
    <property type="entry name" value="DUF4880"/>
    <property type="match status" value="1"/>
</dbReference>
<accession>A0ABV6SPC6</accession>
<dbReference type="PANTHER" id="PTHR30273:SF2">
    <property type="entry name" value="PROTEIN FECR"/>
    <property type="match status" value="1"/>
</dbReference>
<evidence type="ECO:0000313" key="5">
    <source>
        <dbReference type="Proteomes" id="UP001589891"/>
    </source>
</evidence>
<comment type="caution">
    <text evidence="4">The sequence shown here is derived from an EMBL/GenBank/DDBJ whole genome shotgun (WGS) entry which is preliminary data.</text>
</comment>
<organism evidence="4 5">
    <name type="scientific">Azorhizophilus paspali</name>
    <name type="common">Azotobacter paspali</name>
    <dbReference type="NCBI Taxonomy" id="69963"/>
    <lineage>
        <taxon>Bacteria</taxon>
        <taxon>Pseudomonadati</taxon>
        <taxon>Pseudomonadota</taxon>
        <taxon>Gammaproteobacteria</taxon>
        <taxon>Pseudomonadales</taxon>
        <taxon>Pseudomonadaceae</taxon>
        <taxon>Azorhizophilus</taxon>
    </lineage>
</organism>
<feature type="domain" description="Protein FecR C-terminal" evidence="3">
    <location>
        <begin position="280"/>
        <end position="338"/>
    </location>
</feature>
<dbReference type="Gene3D" id="2.60.120.1440">
    <property type="match status" value="1"/>
</dbReference>
<evidence type="ECO:0000259" key="2">
    <source>
        <dbReference type="Pfam" id="PF16220"/>
    </source>
</evidence>
<dbReference type="PANTHER" id="PTHR30273">
    <property type="entry name" value="PERIPLASMIC SIGNAL SENSOR AND SIGMA FACTOR ACTIVATOR FECR-RELATED"/>
    <property type="match status" value="1"/>
</dbReference>
<evidence type="ECO:0000259" key="3">
    <source>
        <dbReference type="Pfam" id="PF16344"/>
    </source>
</evidence>
<dbReference type="InterPro" id="IPR006860">
    <property type="entry name" value="FecR"/>
</dbReference>
<proteinExistence type="predicted"/>
<keyword evidence="5" id="KW-1185">Reference proteome</keyword>
<protein>
    <submittedName>
        <fullName evidence="4">FecR domain-containing protein</fullName>
    </submittedName>
</protein>
<dbReference type="Pfam" id="PF16344">
    <property type="entry name" value="FecR_C"/>
    <property type="match status" value="1"/>
</dbReference>
<dbReference type="Pfam" id="PF04773">
    <property type="entry name" value="FecR"/>
    <property type="match status" value="1"/>
</dbReference>
<dbReference type="RefSeq" id="WP_376948145.1">
    <property type="nucleotide sequence ID" value="NZ_CP171449.1"/>
</dbReference>
<dbReference type="InterPro" id="IPR032623">
    <property type="entry name" value="FecR_N"/>
</dbReference>
<feature type="domain" description="FecR N-terminal" evidence="2">
    <location>
        <begin position="15"/>
        <end position="65"/>
    </location>
</feature>
<dbReference type="InterPro" id="IPR012373">
    <property type="entry name" value="Ferrdict_sens_TM"/>
</dbReference>
<evidence type="ECO:0000259" key="1">
    <source>
        <dbReference type="Pfam" id="PF04773"/>
    </source>
</evidence>
<sequence length="349" mass="38682">MTSPLTFAASTVQEREAWRWLVRRHTAPGRDRPGRAKPVCDERAFERWLAADPRHPEAYARAEAVWICSAAPAARLAEEESAALAGYLARMDVPASRRRGPAWRGSAFRSPAWTLAMAACLLLVLWTGGWWQPQRWLGDLRADYVSAPGQIRELTLTDGSHLVLDSDSALALRFDQRERRIELLRGAAVFKVAHNGQPFVVSAEGGEARVLGTEFEVRRLRQQTRVTVATGRVAVRADETAELPQAVLHAGQRVAFAGGRLTAPETIDSGAALAWRQGWLAFYQTPLSEVLERLSDYYPGRILLLDDDLAARRVTGSFPSANPHAVLDSLQAVLGFRQRELLGRLIVIH</sequence>
<dbReference type="PIRSF" id="PIRSF018266">
    <property type="entry name" value="FecR"/>
    <property type="match status" value="1"/>
</dbReference>
<dbReference type="EMBL" id="JBHLSS010000116">
    <property type="protein sequence ID" value="MFC0711373.1"/>
    <property type="molecule type" value="Genomic_DNA"/>
</dbReference>
<dbReference type="Gene3D" id="3.55.50.30">
    <property type="match status" value="1"/>
</dbReference>
<name>A0ABV6SPC6_AZOPA</name>
<feature type="domain" description="FecR protein" evidence="1">
    <location>
        <begin position="143"/>
        <end position="233"/>
    </location>
</feature>
<dbReference type="InterPro" id="IPR032508">
    <property type="entry name" value="FecR_C"/>
</dbReference>
<dbReference type="Proteomes" id="UP001589891">
    <property type="component" value="Unassembled WGS sequence"/>
</dbReference>
<evidence type="ECO:0000313" key="4">
    <source>
        <dbReference type="EMBL" id="MFC0711373.1"/>
    </source>
</evidence>
<reference evidence="4 5" key="1">
    <citation type="submission" date="2024-09" db="EMBL/GenBank/DDBJ databases">
        <authorList>
            <person name="Sun Q."/>
            <person name="Mori K."/>
        </authorList>
    </citation>
    <scope>NUCLEOTIDE SEQUENCE [LARGE SCALE GENOMIC DNA]</scope>
    <source>
        <strain evidence="4 5">NCAIM B.01794</strain>
    </source>
</reference>